<evidence type="ECO:0000313" key="1">
    <source>
        <dbReference type="EMBL" id="SCU88686.1"/>
    </source>
</evidence>
<organism evidence="1 2">
    <name type="scientific">Lachancea mirantina</name>
    <dbReference type="NCBI Taxonomy" id="1230905"/>
    <lineage>
        <taxon>Eukaryota</taxon>
        <taxon>Fungi</taxon>
        <taxon>Dikarya</taxon>
        <taxon>Ascomycota</taxon>
        <taxon>Saccharomycotina</taxon>
        <taxon>Saccharomycetes</taxon>
        <taxon>Saccharomycetales</taxon>
        <taxon>Saccharomycetaceae</taxon>
        <taxon>Lachancea</taxon>
    </lineage>
</organism>
<dbReference type="STRING" id="1230905.A0A1G4JEN6"/>
<protein>
    <submittedName>
        <fullName evidence="1">LAMI_0D10990g1_1</fullName>
    </submittedName>
</protein>
<gene>
    <name evidence="1" type="ORF">LAMI_0D10990G</name>
</gene>
<keyword evidence="2" id="KW-1185">Reference proteome</keyword>
<evidence type="ECO:0000313" key="2">
    <source>
        <dbReference type="Proteomes" id="UP000191024"/>
    </source>
</evidence>
<accession>A0A1G4JEN6</accession>
<name>A0A1G4JEN6_9SACH</name>
<dbReference type="EMBL" id="LT598463">
    <property type="protein sequence ID" value="SCU88686.1"/>
    <property type="molecule type" value="Genomic_DNA"/>
</dbReference>
<reference evidence="1 2" key="1">
    <citation type="submission" date="2016-03" db="EMBL/GenBank/DDBJ databases">
        <authorList>
            <person name="Devillers H."/>
        </authorList>
    </citation>
    <scope>NUCLEOTIDE SEQUENCE [LARGE SCALE GENOMIC DNA]</scope>
    <source>
        <strain evidence="1">CBS 11717</strain>
    </source>
</reference>
<dbReference type="Proteomes" id="UP000191024">
    <property type="component" value="Chromosome D"/>
</dbReference>
<dbReference type="AlphaFoldDB" id="A0A1G4JEN6"/>
<sequence length="304" mass="34121">MGAGAAKHGYKSGILPAVRPILKNPTFKQKTIIEKVQAPKPKGPHGVGYAPNIAHPKGSHRASPPMKFIDVETLIAKTVPSPLMPAAAQTPAQEAKQHRATLRRKFLSDAFRKEEERLLKEEEVLEKRQKDLERQRQAELAAMDESKTSDLTVPTIDKLLDAPLMRRRTPEERELLRSKRKHNRDLMHLNAEERKLEKLLQLYHVTDHFIVTEEQLIKNIDEAFANESSEALKTKLSVGALRPSGRNEKALGDALFGSIGGGGHMGLPVVKDFLSGESKAYAEEIDTKNKELLEKRRLDFETIL</sequence>
<proteinExistence type="predicted"/>
<dbReference type="Pfam" id="PF26163">
    <property type="entry name" value="mS26"/>
    <property type="match status" value="1"/>
</dbReference>
<dbReference type="CDD" id="cd23703">
    <property type="entry name" value="mS26_PET12"/>
    <property type="match status" value="1"/>
</dbReference>
<dbReference type="InterPro" id="IPR058940">
    <property type="entry name" value="mS26_fungi"/>
</dbReference>
<dbReference type="OrthoDB" id="5223508at2759"/>